<dbReference type="InterPro" id="IPR013099">
    <property type="entry name" value="K_chnl_dom"/>
</dbReference>
<evidence type="ECO:0000313" key="13">
    <source>
        <dbReference type="Proteomes" id="UP000191024"/>
    </source>
</evidence>
<feature type="transmembrane region" description="Helical" evidence="10">
    <location>
        <begin position="254"/>
        <end position="275"/>
    </location>
</feature>
<feature type="transmembrane region" description="Helical" evidence="10">
    <location>
        <begin position="328"/>
        <end position="351"/>
    </location>
</feature>
<keyword evidence="6 10" id="KW-0472">Membrane</keyword>
<keyword evidence="5 8" id="KW-0406">Ion transport</keyword>
<evidence type="ECO:0000256" key="5">
    <source>
        <dbReference type="ARBA" id="ARBA00023065"/>
    </source>
</evidence>
<sequence length="618" mass="69616">MGDKTTRKKAAQAQEVLDNALKFRREKIVILNADPSQVSFVLWFVISGYFPVIAACLGPIANMIAIAGTADKWRINENGFLPDPPGVFAMNVISLVLGCASNLILLVHFARKVSYVKAQILNITGWSLACLLLLCDLVFCSKRYFETGISRTIGFWYAVFTVIMYGGCVFMLLVHFIGYKLSKYPATFNLSDSERNVMIFTFTLSVWFMWGSAMFSQLMNISFGEAMYFCTITVLTIGLGDVVPLTVAGRIMTLIFAMTGLIILGLIVAMTRAIIQGSSGPVLFFHGVEMARIKAYERLLADDSQPTGEEVFQMARHIRRTTDRRQTYVRVAITAVLFSCFWLIGGVVFLACEGWNYFESIYFCFLCLITIGYGDFAPSTGPGRAFMVMWGVGAVPVMTAIISTMGETLFSMADSLKINFVQQTQLVRKPIMSLYSLVRDKFDDLEAIPEEATDLQPLNKNNDHEIFGPKASNTSNIRSETNNPDTISARSMESFKHTLDMPEIITRLTTVLEAVEWLQEISDLDDSFDLSYEQWQKLHNFVNREDQSLPPEFWLSEKSPLRYPLDQPRYASARLLVNLKREITYLLNHMPHDELSLKGSLTLESPKPTRKTLLPRSP</sequence>
<feature type="region of interest" description="Disordered" evidence="9">
    <location>
        <begin position="467"/>
        <end position="487"/>
    </location>
</feature>
<evidence type="ECO:0000256" key="10">
    <source>
        <dbReference type="SAM" id="Phobius"/>
    </source>
</evidence>
<feature type="transmembrane region" description="Helical" evidence="10">
    <location>
        <begin position="88"/>
        <end position="111"/>
    </location>
</feature>
<evidence type="ECO:0000259" key="11">
    <source>
        <dbReference type="Pfam" id="PF07885"/>
    </source>
</evidence>
<comment type="subcellular location">
    <subcellularLocation>
        <location evidence="1">Membrane</location>
        <topology evidence="1">Multi-pass membrane protein</topology>
    </subcellularLocation>
</comment>
<evidence type="ECO:0000256" key="3">
    <source>
        <dbReference type="ARBA" id="ARBA00022692"/>
    </source>
</evidence>
<feature type="transmembrane region" description="Helical" evidence="10">
    <location>
        <begin position="153"/>
        <end position="177"/>
    </location>
</feature>
<feature type="transmembrane region" description="Helical" evidence="10">
    <location>
        <begin position="357"/>
        <end position="374"/>
    </location>
</feature>
<feature type="compositionally biased region" description="Polar residues" evidence="9">
    <location>
        <begin position="471"/>
        <end position="487"/>
    </location>
</feature>
<reference evidence="13" key="1">
    <citation type="submission" date="2016-03" db="EMBL/GenBank/DDBJ databases">
        <authorList>
            <person name="Devillers H."/>
        </authorList>
    </citation>
    <scope>NUCLEOTIDE SEQUENCE [LARGE SCALE GENOMIC DNA]</scope>
</reference>
<dbReference type="Proteomes" id="UP000191024">
    <property type="component" value="Chromosome H"/>
</dbReference>
<dbReference type="PRINTS" id="PR01333">
    <property type="entry name" value="2POREKCHANEL"/>
</dbReference>
<keyword evidence="3 8" id="KW-0812">Transmembrane</keyword>
<dbReference type="InterPro" id="IPR003280">
    <property type="entry name" value="2pore_dom_K_chnl"/>
</dbReference>
<organism evidence="12 13">
    <name type="scientific">Lachancea mirantina</name>
    <dbReference type="NCBI Taxonomy" id="1230905"/>
    <lineage>
        <taxon>Eukaryota</taxon>
        <taxon>Fungi</taxon>
        <taxon>Dikarya</taxon>
        <taxon>Ascomycota</taxon>
        <taxon>Saccharomycotina</taxon>
        <taxon>Saccharomycetes</taxon>
        <taxon>Saccharomycetales</taxon>
        <taxon>Saccharomycetaceae</taxon>
        <taxon>Lachancea</taxon>
    </lineage>
</organism>
<feature type="transmembrane region" description="Helical" evidence="10">
    <location>
        <begin position="40"/>
        <end position="67"/>
    </location>
</feature>
<dbReference type="GO" id="GO:0030322">
    <property type="term" value="P:stabilization of membrane potential"/>
    <property type="evidence" value="ECO:0007669"/>
    <property type="project" value="TreeGrafter"/>
</dbReference>
<dbReference type="STRING" id="1230905.A0A1G4KFQ0"/>
<feature type="region of interest" description="Disordered" evidence="9">
    <location>
        <begin position="598"/>
        <end position="618"/>
    </location>
</feature>
<evidence type="ECO:0000313" key="12">
    <source>
        <dbReference type="EMBL" id="SCV03397.1"/>
    </source>
</evidence>
<evidence type="ECO:0000256" key="9">
    <source>
        <dbReference type="SAM" id="MobiDB-lite"/>
    </source>
</evidence>
<keyword evidence="2 8" id="KW-0813">Transport</keyword>
<evidence type="ECO:0000256" key="2">
    <source>
        <dbReference type="ARBA" id="ARBA00022448"/>
    </source>
</evidence>
<accession>A0A1G4KFQ0</accession>
<dbReference type="GO" id="GO:0015271">
    <property type="term" value="F:outward rectifier potassium channel activity"/>
    <property type="evidence" value="ECO:0007669"/>
    <property type="project" value="TreeGrafter"/>
</dbReference>
<feature type="transmembrane region" description="Helical" evidence="10">
    <location>
        <begin position="197"/>
        <end position="215"/>
    </location>
</feature>
<feature type="domain" description="Potassium channel" evidence="11">
    <location>
        <begin position="203"/>
        <end position="273"/>
    </location>
</feature>
<dbReference type="EMBL" id="LT598468">
    <property type="protein sequence ID" value="SCV03397.1"/>
    <property type="molecule type" value="Genomic_DNA"/>
</dbReference>
<dbReference type="GO" id="GO:0005886">
    <property type="term" value="C:plasma membrane"/>
    <property type="evidence" value="ECO:0007669"/>
    <property type="project" value="TreeGrafter"/>
</dbReference>
<gene>
    <name evidence="12" type="ORF">LAMI_0H07822G</name>
</gene>
<keyword evidence="4 10" id="KW-1133">Transmembrane helix</keyword>
<dbReference type="Gene3D" id="1.10.287.70">
    <property type="match status" value="2"/>
</dbReference>
<dbReference type="AlphaFoldDB" id="A0A1G4KFQ0"/>
<keyword evidence="13" id="KW-1185">Reference proteome</keyword>
<evidence type="ECO:0000256" key="7">
    <source>
        <dbReference type="ARBA" id="ARBA00023303"/>
    </source>
</evidence>
<evidence type="ECO:0000256" key="8">
    <source>
        <dbReference type="RuleBase" id="RU003857"/>
    </source>
</evidence>
<evidence type="ECO:0000256" key="6">
    <source>
        <dbReference type="ARBA" id="ARBA00023136"/>
    </source>
</evidence>
<feature type="transmembrane region" description="Helical" evidence="10">
    <location>
        <begin position="123"/>
        <end position="141"/>
    </location>
</feature>
<protein>
    <submittedName>
        <fullName evidence="12">LAMI_0H07822g1_1</fullName>
    </submittedName>
</protein>
<dbReference type="SUPFAM" id="SSF81324">
    <property type="entry name" value="Voltage-gated potassium channels"/>
    <property type="match status" value="2"/>
</dbReference>
<feature type="transmembrane region" description="Helical" evidence="10">
    <location>
        <begin position="386"/>
        <end position="406"/>
    </location>
</feature>
<dbReference type="OrthoDB" id="297496at2759"/>
<evidence type="ECO:0000256" key="4">
    <source>
        <dbReference type="ARBA" id="ARBA00022989"/>
    </source>
</evidence>
<dbReference type="PANTHER" id="PTHR11003">
    <property type="entry name" value="POTASSIUM CHANNEL, SUBFAMILY K"/>
    <property type="match status" value="1"/>
</dbReference>
<dbReference type="Pfam" id="PF07885">
    <property type="entry name" value="Ion_trans_2"/>
    <property type="match status" value="2"/>
</dbReference>
<dbReference type="PANTHER" id="PTHR11003:SF342">
    <property type="entry name" value="OUTWARD-RECTIFIER POTASSIUM CHANNEL TOK1"/>
    <property type="match status" value="1"/>
</dbReference>
<evidence type="ECO:0000256" key="1">
    <source>
        <dbReference type="ARBA" id="ARBA00004141"/>
    </source>
</evidence>
<dbReference type="GO" id="GO:0022841">
    <property type="term" value="F:potassium ion leak channel activity"/>
    <property type="evidence" value="ECO:0007669"/>
    <property type="project" value="TreeGrafter"/>
</dbReference>
<name>A0A1G4KFQ0_9SACH</name>
<proteinExistence type="inferred from homology"/>
<feature type="domain" description="Potassium channel" evidence="11">
    <location>
        <begin position="339"/>
        <end position="410"/>
    </location>
</feature>
<keyword evidence="7 8" id="KW-0407">Ion channel</keyword>
<comment type="similarity">
    <text evidence="8">Belongs to the two pore domain potassium channel (TC 1.A.1.8) family.</text>
</comment>